<reference evidence="1" key="1">
    <citation type="submission" date="2022-04" db="EMBL/GenBank/DDBJ databases">
        <title>Genome of the entomopathogenic fungus Entomophthora muscae.</title>
        <authorList>
            <person name="Elya C."/>
            <person name="Lovett B.R."/>
            <person name="Lee E."/>
            <person name="Macias A.M."/>
            <person name="Hajek A.E."/>
            <person name="De Bivort B.L."/>
            <person name="Kasson M.T."/>
            <person name="De Fine Licht H.H."/>
            <person name="Stajich J.E."/>
        </authorList>
    </citation>
    <scope>NUCLEOTIDE SEQUENCE</scope>
    <source>
        <strain evidence="1">Berkeley</strain>
    </source>
</reference>
<comment type="caution">
    <text evidence="1">The sequence shown here is derived from an EMBL/GenBank/DDBJ whole genome shotgun (WGS) entry which is preliminary data.</text>
</comment>
<dbReference type="EMBL" id="QTSX02002158">
    <property type="protein sequence ID" value="KAJ9078205.1"/>
    <property type="molecule type" value="Genomic_DNA"/>
</dbReference>
<organism evidence="1 2">
    <name type="scientific">Entomophthora muscae</name>
    <dbReference type="NCBI Taxonomy" id="34485"/>
    <lineage>
        <taxon>Eukaryota</taxon>
        <taxon>Fungi</taxon>
        <taxon>Fungi incertae sedis</taxon>
        <taxon>Zoopagomycota</taxon>
        <taxon>Entomophthoromycotina</taxon>
        <taxon>Entomophthoromycetes</taxon>
        <taxon>Entomophthorales</taxon>
        <taxon>Entomophthoraceae</taxon>
        <taxon>Entomophthora</taxon>
    </lineage>
</organism>
<evidence type="ECO:0000313" key="1">
    <source>
        <dbReference type="EMBL" id="KAJ9078205.1"/>
    </source>
</evidence>
<name>A0ACC2TTW2_9FUNG</name>
<sequence>MSFVDLEAGLAPKPKQSNNSESGVLQRQITQKIFKISSSTSTLRRIVDQLGTPRDTQNLRKQLHDVTESTREIIKDTKNDLKVLASQTTGKNADELRQSKLFQQKLTKDFQKSLEQFHSIQRLSAEKSREVVDYMNMVHNEGEEPQEDQPLMLGHQQRIQLQALDNEIDFNHGMIEEREREIREIEQGITELNEVFRDLGTFVNEQQGLLDNIESNVTSIAVNTQQASSELRTANNYQKKSRNTMCFIFALVSVITIIFLLIIIS</sequence>
<gene>
    <name evidence="1" type="ORF">DSO57_1009124</name>
</gene>
<keyword evidence="2" id="KW-1185">Reference proteome</keyword>
<accession>A0ACC2TTW2</accession>
<dbReference type="Proteomes" id="UP001165960">
    <property type="component" value="Unassembled WGS sequence"/>
</dbReference>
<proteinExistence type="predicted"/>
<evidence type="ECO:0000313" key="2">
    <source>
        <dbReference type="Proteomes" id="UP001165960"/>
    </source>
</evidence>
<protein>
    <submittedName>
        <fullName evidence="1">Uncharacterized protein</fullName>
    </submittedName>
</protein>